<dbReference type="InterPro" id="IPR013595">
    <property type="entry name" value="Pept_S33_TAP-like_C"/>
</dbReference>
<accession>A0ABS7Q9D3</accession>
<proteinExistence type="inferred from homology"/>
<dbReference type="InterPro" id="IPR029058">
    <property type="entry name" value="AB_hydrolase_fold"/>
</dbReference>
<reference evidence="6 7" key="1">
    <citation type="submission" date="2021-08" db="EMBL/GenBank/DDBJ databases">
        <title>WGS of actinomycetes from Thailand.</title>
        <authorList>
            <person name="Thawai C."/>
        </authorList>
    </citation>
    <scope>NUCLEOTIDE SEQUENCE [LARGE SCALE GENOMIC DNA]</scope>
    <source>
        <strain evidence="6 7">PLK6-54</strain>
    </source>
</reference>
<comment type="similarity">
    <text evidence="1">Belongs to the peptidase S33 family.</text>
</comment>
<evidence type="ECO:0000313" key="6">
    <source>
        <dbReference type="EMBL" id="MBY8879761.1"/>
    </source>
</evidence>
<keyword evidence="7" id="KW-1185">Reference proteome</keyword>
<feature type="region of interest" description="Disordered" evidence="4">
    <location>
        <begin position="56"/>
        <end position="86"/>
    </location>
</feature>
<comment type="caution">
    <text evidence="6">The sequence shown here is derived from an EMBL/GenBank/DDBJ whole genome shotgun (WGS) entry which is preliminary data.</text>
</comment>
<sequence>MPHFTRLNPRRSGQLPQPEPAGAVPVDGVRRARSLLRIPAAVVVATGLLLSACSSGGSGHPASASSPEAGASGGSSDTSSSSGAASSADLAPYYHQKLKWRSCGAAGFDCTTMKVPLDYAHPKAGGDLTLAVARKKAAGPGKRLGSLLVNPGGPGGSAIDYLQYAALGYPAAVTARYDMVAVDPRGVARSAPVECLTDKQMDTYTAVDTTPDDSAEITKLESADKNFAAGCEQHSAKLLDHVSTVDSARDMDVLRGILGDQQLNYVGKSYGTFLGATYAGLFPKRVGKLVLDGAMDPSVGALESSRAQAGGFEVAFDAFAKNCLQQASCPLGTTSVADAGKRLDALFKSLDGHPLPTGTSRKLTEALGTTGVIAAMYDQSAWPTLRGALAGAEKGDGDPLLKLSDSYYERDDSGKYSNLMYANAAVNCLDLPPALRSTADVERALPAFRKASPHFGTTLAWSSLVCGYWPVKATGHAARITAPGAGPILVVGTIRDPATPYAWAVSLADQLDSGHLLTYDGDGHTAYARGSDCIDTSVNAYLLEGKVPAKGTVCK</sequence>
<keyword evidence="3 6" id="KW-0378">Hydrolase</keyword>
<keyword evidence="2" id="KW-0732">Signal</keyword>
<dbReference type="InterPro" id="IPR051601">
    <property type="entry name" value="Serine_prot/Carboxylest_S33"/>
</dbReference>
<dbReference type="PANTHER" id="PTHR43248:SF29">
    <property type="entry name" value="TRIPEPTIDYL AMINOPEPTIDASE"/>
    <property type="match status" value="1"/>
</dbReference>
<feature type="region of interest" description="Disordered" evidence="4">
    <location>
        <begin position="1"/>
        <end position="25"/>
    </location>
</feature>
<dbReference type="Gene3D" id="3.40.50.1820">
    <property type="entry name" value="alpha/beta hydrolase"/>
    <property type="match status" value="1"/>
</dbReference>
<gene>
    <name evidence="6" type="ORF">K7862_19265</name>
</gene>
<dbReference type="PANTHER" id="PTHR43248">
    <property type="entry name" value="2-SUCCINYL-6-HYDROXY-2,4-CYCLOHEXADIENE-1-CARBOXYLATE SYNTHASE"/>
    <property type="match status" value="1"/>
</dbReference>
<evidence type="ECO:0000256" key="3">
    <source>
        <dbReference type="ARBA" id="ARBA00022801"/>
    </source>
</evidence>
<dbReference type="Pfam" id="PF08386">
    <property type="entry name" value="Abhydrolase_4"/>
    <property type="match status" value="1"/>
</dbReference>
<name>A0ABS7Q9D3_9ACTN</name>
<evidence type="ECO:0000256" key="1">
    <source>
        <dbReference type="ARBA" id="ARBA00010088"/>
    </source>
</evidence>
<dbReference type="Proteomes" id="UP000778578">
    <property type="component" value="Unassembled WGS sequence"/>
</dbReference>
<evidence type="ECO:0000259" key="5">
    <source>
        <dbReference type="Pfam" id="PF08386"/>
    </source>
</evidence>
<organism evidence="6 7">
    <name type="scientific">Actinacidiphila acidipaludis</name>
    <dbReference type="NCBI Taxonomy" id="2873382"/>
    <lineage>
        <taxon>Bacteria</taxon>
        <taxon>Bacillati</taxon>
        <taxon>Actinomycetota</taxon>
        <taxon>Actinomycetes</taxon>
        <taxon>Kitasatosporales</taxon>
        <taxon>Streptomycetaceae</taxon>
        <taxon>Actinacidiphila</taxon>
    </lineage>
</organism>
<feature type="domain" description="Peptidase S33 tripeptidyl aminopeptidase-like C-terminal" evidence="5">
    <location>
        <begin position="453"/>
        <end position="554"/>
    </location>
</feature>
<dbReference type="EMBL" id="JAINZZ010000023">
    <property type="protein sequence ID" value="MBY8879761.1"/>
    <property type="molecule type" value="Genomic_DNA"/>
</dbReference>
<evidence type="ECO:0000313" key="7">
    <source>
        <dbReference type="Proteomes" id="UP000778578"/>
    </source>
</evidence>
<evidence type="ECO:0000256" key="2">
    <source>
        <dbReference type="ARBA" id="ARBA00022729"/>
    </source>
</evidence>
<evidence type="ECO:0000256" key="4">
    <source>
        <dbReference type="SAM" id="MobiDB-lite"/>
    </source>
</evidence>
<protein>
    <submittedName>
        <fullName evidence="6">Alpha/beta hydrolase</fullName>
    </submittedName>
</protein>
<dbReference type="SUPFAM" id="SSF53474">
    <property type="entry name" value="alpha/beta-Hydrolases"/>
    <property type="match status" value="1"/>
</dbReference>
<dbReference type="GO" id="GO:0016787">
    <property type="term" value="F:hydrolase activity"/>
    <property type="evidence" value="ECO:0007669"/>
    <property type="project" value="UniProtKB-KW"/>
</dbReference>